<dbReference type="AlphaFoldDB" id="C0P9Y4"/>
<feature type="signal peptide" evidence="2">
    <location>
        <begin position="1"/>
        <end position="28"/>
    </location>
</feature>
<dbReference type="Gene3D" id="1.10.110.10">
    <property type="entry name" value="Plant lipid-transfer and hydrophobic proteins"/>
    <property type="match status" value="2"/>
</dbReference>
<dbReference type="CDD" id="cd01960">
    <property type="entry name" value="nsLTP1"/>
    <property type="match status" value="1"/>
</dbReference>
<organism evidence="4">
    <name type="scientific">Zea mays</name>
    <name type="common">Maize</name>
    <dbReference type="NCBI Taxonomy" id="4577"/>
    <lineage>
        <taxon>Eukaryota</taxon>
        <taxon>Viridiplantae</taxon>
        <taxon>Streptophyta</taxon>
        <taxon>Embryophyta</taxon>
        <taxon>Tracheophyta</taxon>
        <taxon>Spermatophyta</taxon>
        <taxon>Magnoliopsida</taxon>
        <taxon>Liliopsida</taxon>
        <taxon>Poales</taxon>
        <taxon>Poaceae</taxon>
        <taxon>PACMAD clade</taxon>
        <taxon>Panicoideae</taxon>
        <taxon>Andropogonodae</taxon>
        <taxon>Andropogoneae</taxon>
        <taxon>Tripsacinae</taxon>
        <taxon>Zea</taxon>
    </lineage>
</organism>
<dbReference type="EMBL" id="BT065103">
    <property type="protein sequence ID" value="ACN30979.1"/>
    <property type="molecule type" value="mRNA"/>
</dbReference>
<dbReference type="GO" id="GO:0008289">
    <property type="term" value="F:lipid binding"/>
    <property type="evidence" value="ECO:0007669"/>
    <property type="project" value="UniProtKB-KW"/>
</dbReference>
<dbReference type="ExpressionAtlas" id="C0P9Y4">
    <property type="expression patterns" value="baseline and differential"/>
</dbReference>
<feature type="chain" id="PRO_5002900006" description="Non-specific lipid-transfer protein" evidence="2">
    <location>
        <begin position="29"/>
        <end position="162"/>
    </location>
</feature>
<dbReference type="SMART" id="SM00499">
    <property type="entry name" value="AAI"/>
    <property type="match status" value="1"/>
</dbReference>
<accession>C0P9Y4</accession>
<keyword evidence="1" id="KW-0446">Lipid-binding</keyword>
<evidence type="ECO:0000256" key="2">
    <source>
        <dbReference type="SAM" id="SignalP"/>
    </source>
</evidence>
<sequence length="162" mass="16362">MAAPKLATLALAVLLAATVVAPPAAVRAAMSCSTVYSTLMPCLPFVQMGGAMPPQPCCGGIRSLLQQANNTPDRRTICGCLKNVANGANGSGTYISRAAALPSKCGVALPYKISTICGCLKNVANGANGSGTYISRAAALPSKCGVALPYKISTNVNCNTIN</sequence>
<dbReference type="PANTHER" id="PTHR33076">
    <property type="entry name" value="NON-SPECIFIC LIPID-TRANSFER PROTEIN 2-RELATED"/>
    <property type="match status" value="1"/>
</dbReference>
<dbReference type="InterPro" id="IPR000528">
    <property type="entry name" value="Plant_nsLTP"/>
</dbReference>
<keyword evidence="1" id="KW-0813">Transport</keyword>
<reference evidence="4" key="1">
    <citation type="journal article" date="2009" name="PLoS Genet.">
        <title>Sequencing, mapping, and analysis of 27,455 maize full-length cDNAs.</title>
        <authorList>
            <person name="Soderlund C."/>
            <person name="Descour A."/>
            <person name="Kudrna D."/>
            <person name="Bomhoff M."/>
            <person name="Boyd L."/>
            <person name="Currie J."/>
            <person name="Angelova A."/>
            <person name="Collura K."/>
            <person name="Wissotski M."/>
            <person name="Ashley E."/>
            <person name="Morrow D."/>
            <person name="Fernandes J."/>
            <person name="Walbot V."/>
            <person name="Yu Y."/>
        </authorList>
    </citation>
    <scope>NUCLEOTIDE SEQUENCE</scope>
    <source>
        <strain evidence="4">B73</strain>
    </source>
</reference>
<proteinExistence type="evidence at transcript level"/>
<comment type="similarity">
    <text evidence="1">Belongs to the plant LTP family.</text>
</comment>
<comment type="function">
    <text evidence="1">Plant non-specific lipid-transfer proteins transfer phospholipids as well as galactolipids across membranes. May play a role in wax or cutin deposition in the cell walls of expanding epidermal cells and certain secretory tissues.</text>
</comment>
<dbReference type="PRINTS" id="PR00382">
    <property type="entry name" value="LIPIDTRNSFER"/>
</dbReference>
<dbReference type="PROSITE" id="PS00597">
    <property type="entry name" value="PLANT_LTP"/>
    <property type="match status" value="1"/>
</dbReference>
<dbReference type="GO" id="GO:0006869">
    <property type="term" value="P:lipid transport"/>
    <property type="evidence" value="ECO:0007669"/>
    <property type="project" value="InterPro"/>
</dbReference>
<dbReference type="InterPro" id="IPR036312">
    <property type="entry name" value="Bifun_inhib/LTP/seed_sf"/>
</dbReference>
<protein>
    <recommendedName>
        <fullName evidence="1">Non-specific lipid-transfer protein</fullName>
    </recommendedName>
</protein>
<dbReference type="Pfam" id="PF00234">
    <property type="entry name" value="Tryp_alpha_amyl"/>
    <property type="match status" value="1"/>
</dbReference>
<dbReference type="InterPro" id="IPR016140">
    <property type="entry name" value="Bifunc_inhib/LTP/seed_store"/>
</dbReference>
<name>C0P9Y4_MAIZE</name>
<dbReference type="SUPFAM" id="SSF47699">
    <property type="entry name" value="Bifunctional inhibitor/lipid-transfer protein/seed storage 2S albumin"/>
    <property type="match status" value="2"/>
</dbReference>
<evidence type="ECO:0000256" key="1">
    <source>
        <dbReference type="RuleBase" id="RU000628"/>
    </source>
</evidence>
<evidence type="ECO:0000313" key="4">
    <source>
        <dbReference type="EMBL" id="ACN30979.1"/>
    </source>
</evidence>
<evidence type="ECO:0000259" key="3">
    <source>
        <dbReference type="SMART" id="SM00499"/>
    </source>
</evidence>
<feature type="domain" description="Bifunctional inhibitor/plant lipid transfer protein/seed storage helical" evidence="3">
    <location>
        <begin position="32"/>
        <end position="117"/>
    </location>
</feature>
<keyword evidence="2" id="KW-0732">Signal</keyword>